<dbReference type="InterPro" id="IPR050715">
    <property type="entry name" value="LRR-SigEffector_domain"/>
</dbReference>
<dbReference type="Proteomes" id="UP001172457">
    <property type="component" value="Unassembled WGS sequence"/>
</dbReference>
<evidence type="ECO:0000313" key="2">
    <source>
        <dbReference type="Proteomes" id="UP001172457"/>
    </source>
</evidence>
<reference evidence="1" key="1">
    <citation type="submission" date="2023-03" db="EMBL/GenBank/DDBJ databases">
        <title>Chromosome-scale reference genome and RAD-based genetic map of yellow starthistle (Centaurea solstitialis) reveal putative structural variation and QTLs associated with invader traits.</title>
        <authorList>
            <person name="Reatini B."/>
            <person name="Cang F.A."/>
            <person name="Jiang Q."/>
            <person name="Mckibben M.T.W."/>
            <person name="Barker M.S."/>
            <person name="Rieseberg L.H."/>
            <person name="Dlugosch K.M."/>
        </authorList>
    </citation>
    <scope>NUCLEOTIDE SEQUENCE</scope>
    <source>
        <strain evidence="1">CAN-66</strain>
        <tissue evidence="1">Leaf</tissue>
    </source>
</reference>
<sequence length="339" mass="38748">MEISSDCDLVEFHVPDPDVKLESLDIKRCSRLRTFELTPNLKTLILIDCDLVEFHVPDGDVKLQSLDIKRCSKLQTLDLGRTPNLESLCLQECSSLEKLHAPVGGVKLLINLKGHLSTESVDVYTKRLYSSIPKFEFECLYKEDVPSSIGNVEKLISEGLFCACLDLESFFGRICGLQRLTKLKLEGNISELPKDIDRLQCLEQLTLWSTKINRLPDSICRLKHLKSLELIFCELLEKLPEDLGQLECLETLNLQGCIGLLDIPHSICRMKSLGSFILYGCNWVKELPEELGSLECLIYLDIRVRQQNTCNYNYSRLLLYRALRKILRKGSKKPIDKKN</sequence>
<dbReference type="Gene3D" id="3.80.10.10">
    <property type="entry name" value="Ribonuclease Inhibitor"/>
    <property type="match status" value="2"/>
</dbReference>
<accession>A0AA38SFH9</accession>
<dbReference type="SUPFAM" id="SSF52047">
    <property type="entry name" value="RNI-like"/>
    <property type="match status" value="1"/>
</dbReference>
<organism evidence="1 2">
    <name type="scientific">Centaurea solstitialis</name>
    <name type="common">yellow star-thistle</name>
    <dbReference type="NCBI Taxonomy" id="347529"/>
    <lineage>
        <taxon>Eukaryota</taxon>
        <taxon>Viridiplantae</taxon>
        <taxon>Streptophyta</taxon>
        <taxon>Embryophyta</taxon>
        <taxon>Tracheophyta</taxon>
        <taxon>Spermatophyta</taxon>
        <taxon>Magnoliopsida</taxon>
        <taxon>eudicotyledons</taxon>
        <taxon>Gunneridae</taxon>
        <taxon>Pentapetalae</taxon>
        <taxon>asterids</taxon>
        <taxon>campanulids</taxon>
        <taxon>Asterales</taxon>
        <taxon>Asteraceae</taxon>
        <taxon>Carduoideae</taxon>
        <taxon>Cardueae</taxon>
        <taxon>Centaureinae</taxon>
        <taxon>Centaurea</taxon>
    </lineage>
</organism>
<comment type="caution">
    <text evidence="1">The sequence shown here is derived from an EMBL/GenBank/DDBJ whole genome shotgun (WGS) entry which is preliminary data.</text>
</comment>
<name>A0AA38SFH9_9ASTR</name>
<protein>
    <submittedName>
        <fullName evidence="1">Uncharacterized protein</fullName>
    </submittedName>
</protein>
<dbReference type="PANTHER" id="PTHR45752">
    <property type="entry name" value="LEUCINE-RICH REPEAT-CONTAINING"/>
    <property type="match status" value="1"/>
</dbReference>
<dbReference type="InterPro" id="IPR032675">
    <property type="entry name" value="LRR_dom_sf"/>
</dbReference>
<dbReference type="EMBL" id="JARYMX010000714">
    <property type="protein sequence ID" value="KAJ9535111.1"/>
    <property type="molecule type" value="Genomic_DNA"/>
</dbReference>
<keyword evidence="2" id="KW-1185">Reference proteome</keyword>
<gene>
    <name evidence="1" type="ORF">OSB04_un001811</name>
</gene>
<proteinExistence type="predicted"/>
<dbReference type="PANTHER" id="PTHR45752:SF195">
    <property type="entry name" value="LEUCINE-RICH REPEAT (LRR) FAMILY PROTEIN-RELATED"/>
    <property type="match status" value="1"/>
</dbReference>
<dbReference type="AlphaFoldDB" id="A0AA38SFH9"/>
<evidence type="ECO:0000313" key="1">
    <source>
        <dbReference type="EMBL" id="KAJ9535111.1"/>
    </source>
</evidence>